<dbReference type="FunFam" id="3.40.50.300:FF:000163">
    <property type="entry name" value="Multidrug resistance-associated protein member 4"/>
    <property type="match status" value="1"/>
</dbReference>
<keyword evidence="9 11" id="KW-0472">Membrane</keyword>
<dbReference type="Gene3D" id="1.20.1560.10">
    <property type="entry name" value="ABC transporter type 1, transmembrane domain"/>
    <property type="match status" value="1"/>
</dbReference>
<feature type="domain" description="ABC transmembrane type-1" evidence="13">
    <location>
        <begin position="127"/>
        <end position="272"/>
    </location>
</feature>
<dbReference type="EMBL" id="JBANQN010000010">
    <property type="protein sequence ID" value="KAK6777814.1"/>
    <property type="molecule type" value="Genomic_DNA"/>
</dbReference>
<dbReference type="Pfam" id="PF00664">
    <property type="entry name" value="ABC_membrane"/>
    <property type="match status" value="1"/>
</dbReference>
<keyword evidence="7" id="KW-0067">ATP-binding</keyword>
<dbReference type="CDD" id="cd03244">
    <property type="entry name" value="ABCC_MRP_domain2"/>
    <property type="match status" value="1"/>
</dbReference>
<gene>
    <name evidence="14" type="ORF">RDI58_024532</name>
</gene>
<evidence type="ECO:0000256" key="10">
    <source>
        <dbReference type="ARBA" id="ARBA00034018"/>
    </source>
</evidence>
<dbReference type="Pfam" id="PF00005">
    <property type="entry name" value="ABC_tran"/>
    <property type="match status" value="1"/>
</dbReference>
<dbReference type="PANTHER" id="PTHR24223">
    <property type="entry name" value="ATP-BINDING CASSETTE SUB-FAMILY C"/>
    <property type="match status" value="1"/>
</dbReference>
<keyword evidence="6" id="KW-0547">Nucleotide-binding</keyword>
<dbReference type="InterPro" id="IPR050173">
    <property type="entry name" value="ABC_transporter_C-like"/>
</dbReference>
<dbReference type="InterPro" id="IPR027417">
    <property type="entry name" value="P-loop_NTPase"/>
</dbReference>
<evidence type="ECO:0000256" key="5">
    <source>
        <dbReference type="ARBA" id="ARBA00022692"/>
    </source>
</evidence>
<sequence>MQNGRIGQAGTFEELLKQNIGFEVLVGAHNQALESVLTVESSSRVSEHAVTDGDLDTDSNVNAEFPHTKQDTENNLCIEITEKDGRLVQDEEREKGSIGKEVYISYLTIEKGGAFIPIILLAQPSLQVLQIASNYWMAWSCPTGDTAPIAEKMNFILLVYVLLTVGSSLCVLVRSSFLAIIGLQTAEKLFSNMLRSILRAPMSFFESTPTGRILNRASTDQSVLDLKMANKLGLCAFSIIQLLGTIAVMSQASWEVFVIFIPVTAVCIWYQLANFVFAFSLVLLVTLPKGIINPSIAGLAVTYGINLNVLQASVIWNICYAENKMISVERILQYSNLASEAPLVIENSRPSITWPETGTISFKNLQIRYAEHLPSVLKNITCTLPGSKKFGVVGRTGSGKSTLIQALFLIIEPREGSIIIDDVDICKIGLHDLRSRLSIIPQDPTMFKGTVRGNLDPLAQHSDTEIWEALDKCQLGDIVRAKPEKLESTVVENGENWSVGQRQLFCLGRALLKKSSILVLDEATASVDAATDAVLQKIISQEFRNKTVVTIAHRIHSH</sequence>
<comment type="subcellular location">
    <subcellularLocation>
        <location evidence="1">Membrane</location>
        <topology evidence="1">Multi-pass membrane protein</topology>
    </subcellularLocation>
</comment>
<dbReference type="SUPFAM" id="SSF90123">
    <property type="entry name" value="ABC transporter transmembrane region"/>
    <property type="match status" value="1"/>
</dbReference>
<evidence type="ECO:0000256" key="4">
    <source>
        <dbReference type="ARBA" id="ARBA00022448"/>
    </source>
</evidence>
<keyword evidence="4" id="KW-0813">Transport</keyword>
<keyword evidence="8 11" id="KW-1133">Transmembrane helix</keyword>
<evidence type="ECO:0000256" key="2">
    <source>
        <dbReference type="ARBA" id="ARBA00009726"/>
    </source>
</evidence>
<dbReference type="EC" id="7.6.2.2" evidence="3"/>
<evidence type="ECO:0000256" key="7">
    <source>
        <dbReference type="ARBA" id="ARBA00022840"/>
    </source>
</evidence>
<name>A0AAN8T1F9_SOLBU</name>
<feature type="domain" description="ABC transporter" evidence="12">
    <location>
        <begin position="360"/>
        <end position="555"/>
    </location>
</feature>
<dbReference type="GO" id="GO:0005524">
    <property type="term" value="F:ATP binding"/>
    <property type="evidence" value="ECO:0007669"/>
    <property type="project" value="UniProtKB-KW"/>
</dbReference>
<dbReference type="SUPFAM" id="SSF52540">
    <property type="entry name" value="P-loop containing nucleoside triphosphate hydrolases"/>
    <property type="match status" value="1"/>
</dbReference>
<dbReference type="InterPro" id="IPR036640">
    <property type="entry name" value="ABC1_TM_sf"/>
</dbReference>
<comment type="caution">
    <text evidence="14">The sequence shown here is derived from an EMBL/GenBank/DDBJ whole genome shotgun (WGS) entry which is preliminary data.</text>
</comment>
<dbReference type="InterPro" id="IPR011527">
    <property type="entry name" value="ABC1_TM_dom"/>
</dbReference>
<evidence type="ECO:0000256" key="6">
    <source>
        <dbReference type="ARBA" id="ARBA00022741"/>
    </source>
</evidence>
<proteinExistence type="inferred from homology"/>
<dbReference type="AlphaFoldDB" id="A0AAN8T1F9"/>
<dbReference type="InterPro" id="IPR003593">
    <property type="entry name" value="AAA+_ATPase"/>
</dbReference>
<evidence type="ECO:0000259" key="13">
    <source>
        <dbReference type="PROSITE" id="PS50929"/>
    </source>
</evidence>
<feature type="transmembrane region" description="Helical" evidence="11">
    <location>
        <begin position="256"/>
        <end position="284"/>
    </location>
</feature>
<feature type="transmembrane region" description="Helical" evidence="11">
    <location>
        <begin position="296"/>
        <end position="316"/>
    </location>
</feature>
<comment type="similarity">
    <text evidence="2">Belongs to the ABC transporter superfamily. ABCC family. Conjugate transporter (TC 3.A.1.208) subfamily.</text>
</comment>
<reference evidence="14 15" key="1">
    <citation type="submission" date="2024-02" db="EMBL/GenBank/DDBJ databases">
        <title>de novo genome assembly of Solanum bulbocastanum strain 11H21.</title>
        <authorList>
            <person name="Hosaka A.J."/>
        </authorList>
    </citation>
    <scope>NUCLEOTIDE SEQUENCE [LARGE SCALE GENOMIC DNA]</scope>
    <source>
        <tissue evidence="14">Young leaves</tissue>
    </source>
</reference>
<feature type="transmembrane region" description="Helical" evidence="11">
    <location>
        <begin position="157"/>
        <end position="183"/>
    </location>
</feature>
<evidence type="ECO:0000256" key="1">
    <source>
        <dbReference type="ARBA" id="ARBA00004141"/>
    </source>
</evidence>
<dbReference type="GO" id="GO:0016887">
    <property type="term" value="F:ATP hydrolysis activity"/>
    <property type="evidence" value="ECO:0007669"/>
    <property type="project" value="InterPro"/>
</dbReference>
<comment type="catalytic activity">
    <reaction evidence="10">
        <text>ATP + H2O + xenobioticSide 1 = ADP + phosphate + xenobioticSide 2.</text>
        <dbReference type="EC" id="7.6.2.2"/>
    </reaction>
</comment>
<dbReference type="GO" id="GO:0008559">
    <property type="term" value="F:ABC-type xenobiotic transporter activity"/>
    <property type="evidence" value="ECO:0007669"/>
    <property type="project" value="UniProtKB-EC"/>
</dbReference>
<evidence type="ECO:0000313" key="14">
    <source>
        <dbReference type="EMBL" id="KAK6777814.1"/>
    </source>
</evidence>
<dbReference type="Gene3D" id="3.40.50.300">
    <property type="entry name" value="P-loop containing nucleotide triphosphate hydrolases"/>
    <property type="match status" value="1"/>
</dbReference>
<evidence type="ECO:0000256" key="8">
    <source>
        <dbReference type="ARBA" id="ARBA00022989"/>
    </source>
</evidence>
<evidence type="ECO:0000256" key="3">
    <source>
        <dbReference type="ARBA" id="ARBA00012191"/>
    </source>
</evidence>
<evidence type="ECO:0000256" key="9">
    <source>
        <dbReference type="ARBA" id="ARBA00023136"/>
    </source>
</evidence>
<dbReference type="InterPro" id="IPR003439">
    <property type="entry name" value="ABC_transporter-like_ATP-bd"/>
</dbReference>
<evidence type="ECO:0000313" key="15">
    <source>
        <dbReference type="Proteomes" id="UP001371456"/>
    </source>
</evidence>
<dbReference type="GO" id="GO:0016020">
    <property type="term" value="C:membrane"/>
    <property type="evidence" value="ECO:0007669"/>
    <property type="project" value="UniProtKB-SubCell"/>
</dbReference>
<dbReference type="Proteomes" id="UP001371456">
    <property type="component" value="Unassembled WGS sequence"/>
</dbReference>
<organism evidence="14 15">
    <name type="scientific">Solanum bulbocastanum</name>
    <name type="common">Wild potato</name>
    <dbReference type="NCBI Taxonomy" id="147425"/>
    <lineage>
        <taxon>Eukaryota</taxon>
        <taxon>Viridiplantae</taxon>
        <taxon>Streptophyta</taxon>
        <taxon>Embryophyta</taxon>
        <taxon>Tracheophyta</taxon>
        <taxon>Spermatophyta</taxon>
        <taxon>Magnoliopsida</taxon>
        <taxon>eudicotyledons</taxon>
        <taxon>Gunneridae</taxon>
        <taxon>Pentapetalae</taxon>
        <taxon>asterids</taxon>
        <taxon>lamiids</taxon>
        <taxon>Solanales</taxon>
        <taxon>Solanaceae</taxon>
        <taxon>Solanoideae</taxon>
        <taxon>Solaneae</taxon>
        <taxon>Solanum</taxon>
    </lineage>
</organism>
<keyword evidence="15" id="KW-1185">Reference proteome</keyword>
<accession>A0AAN8T1F9</accession>
<protein>
    <recommendedName>
        <fullName evidence="3">ABC-type xenobiotic transporter</fullName>
        <ecNumber evidence="3">7.6.2.2</ecNumber>
    </recommendedName>
</protein>
<keyword evidence="5 11" id="KW-0812">Transmembrane</keyword>
<evidence type="ECO:0000256" key="11">
    <source>
        <dbReference type="SAM" id="Phobius"/>
    </source>
</evidence>
<feature type="transmembrane region" description="Helical" evidence="11">
    <location>
        <begin position="232"/>
        <end position="250"/>
    </location>
</feature>
<dbReference type="PANTHER" id="PTHR24223:SF450">
    <property type="entry name" value="ABC-TYPE XENOBIOTIC TRANSPORTER"/>
    <property type="match status" value="1"/>
</dbReference>
<dbReference type="PROSITE" id="PS50929">
    <property type="entry name" value="ABC_TM1F"/>
    <property type="match status" value="1"/>
</dbReference>
<evidence type="ECO:0000259" key="12">
    <source>
        <dbReference type="PROSITE" id="PS50893"/>
    </source>
</evidence>
<dbReference type="SMART" id="SM00382">
    <property type="entry name" value="AAA"/>
    <property type="match status" value="1"/>
</dbReference>
<dbReference type="PROSITE" id="PS50893">
    <property type="entry name" value="ABC_TRANSPORTER_2"/>
    <property type="match status" value="1"/>
</dbReference>